<feature type="compositionally biased region" description="Polar residues" evidence="1">
    <location>
        <begin position="322"/>
        <end position="357"/>
    </location>
</feature>
<feature type="compositionally biased region" description="Basic and acidic residues" evidence="1">
    <location>
        <begin position="196"/>
        <end position="221"/>
    </location>
</feature>
<dbReference type="KEGG" id="glz:GLAREA_03094"/>
<dbReference type="AlphaFoldDB" id="S3CN80"/>
<feature type="region of interest" description="Disordered" evidence="1">
    <location>
        <begin position="465"/>
        <end position="536"/>
    </location>
</feature>
<feature type="compositionally biased region" description="Polar residues" evidence="1">
    <location>
        <begin position="222"/>
        <end position="247"/>
    </location>
</feature>
<name>S3CN80_GLAL2</name>
<feature type="compositionally biased region" description="Polar residues" evidence="1">
    <location>
        <begin position="681"/>
        <end position="690"/>
    </location>
</feature>
<evidence type="ECO:0000313" key="2">
    <source>
        <dbReference type="EMBL" id="EPE27180.1"/>
    </source>
</evidence>
<feature type="compositionally biased region" description="Low complexity" evidence="1">
    <location>
        <begin position="422"/>
        <end position="439"/>
    </location>
</feature>
<reference evidence="2 3" key="1">
    <citation type="journal article" date="2013" name="BMC Genomics">
        <title>Genomics-driven discovery of the pneumocandin biosynthetic gene cluster in the fungus Glarea lozoyensis.</title>
        <authorList>
            <person name="Chen L."/>
            <person name="Yue Q."/>
            <person name="Zhang X."/>
            <person name="Xiang M."/>
            <person name="Wang C."/>
            <person name="Li S."/>
            <person name="Che Y."/>
            <person name="Ortiz-Lopez F.J."/>
            <person name="Bills G.F."/>
            <person name="Liu X."/>
            <person name="An Z."/>
        </authorList>
    </citation>
    <scope>NUCLEOTIDE SEQUENCE [LARGE SCALE GENOMIC DNA]</scope>
    <source>
        <strain evidence="3">ATCC 20868 / MF5171</strain>
    </source>
</reference>
<organism evidence="2 3">
    <name type="scientific">Glarea lozoyensis (strain ATCC 20868 / MF5171)</name>
    <dbReference type="NCBI Taxonomy" id="1116229"/>
    <lineage>
        <taxon>Eukaryota</taxon>
        <taxon>Fungi</taxon>
        <taxon>Dikarya</taxon>
        <taxon>Ascomycota</taxon>
        <taxon>Pezizomycotina</taxon>
        <taxon>Leotiomycetes</taxon>
        <taxon>Helotiales</taxon>
        <taxon>Helotiaceae</taxon>
        <taxon>Glarea</taxon>
    </lineage>
</organism>
<feature type="compositionally biased region" description="Polar residues" evidence="1">
    <location>
        <begin position="158"/>
        <end position="169"/>
    </location>
</feature>
<feature type="compositionally biased region" description="Basic and acidic residues" evidence="1">
    <location>
        <begin position="267"/>
        <end position="281"/>
    </location>
</feature>
<evidence type="ECO:0000313" key="3">
    <source>
        <dbReference type="Proteomes" id="UP000016922"/>
    </source>
</evidence>
<feature type="compositionally biased region" description="Basic and acidic residues" evidence="1">
    <location>
        <begin position="602"/>
        <end position="629"/>
    </location>
</feature>
<feature type="compositionally biased region" description="Basic and acidic residues" evidence="1">
    <location>
        <begin position="669"/>
        <end position="678"/>
    </location>
</feature>
<proteinExistence type="predicted"/>
<sequence>MESKRAESGASKINPKDKIALESLNKEIDELRETNLPHIPHLLLVNTNNPFLPRFPHENTNTPFEPWEVQSLQYMTLIADADRGTALAKGNWEDEFLGPTSASADARSNTPTPNPFNKDAKKASVKYSIKDYKNMKQTGVKPSPKPLAADAERKISHSRNTSVLSTDTPMSRVPSMEGGLAGGKQNGVSSAVNSSRFEKGAREERPNEPRSVPQERKEKSRLSMNGNIDSTRRAPQSKETNISVSKNDQQRAAHLVKHGLPPRPQSPRRDKQATDSKKRPLESAVNPAEKRTKVDQLRPTAAPPNSSTRPRSDSKPFPTKAQKPQATSSQASNLTKKLGQNSKLADQTNSKTQSELPNSEKPHNLPPLLSPLPADLDNGPVSNVSSSGFAKSGKLDSAKNSSSNTPSKPKHLSQDTIVVKDSTLQTSPLSTPPKSKSPPFILPPLLSPGLPEIVEQELLRLQQKSAEQKTAALNTVEARHEKARQPDTPGVARKTIKSKVGHPPKKTNADSSKPQDLEKSGSSTKPSLIVKLPYKKASKKTIEQLLRLKAKPSADFIKLEAVRLGTQKNTPVVPSQDSDPEEDTPVATVPKAKAAPPPSKKRPAESSDVRAPDPPAKRKEKEKEREETPKPSATQLKPRFKSPAPTNPSDKSLLATPKRGDAMKSIAMRRVDSSDGHARTPQGTAISTPASAEKPRANGEVRVQSAEIERLHAEERRLTGLAIKVKHKMDDIMKFKDLKQRDNITDPERKLGLGIGLEALTVYMNAFNAQTRQLQLQKRPISSGSWESLIKLWEFMDGNCRAFPILQALAAALGALIREELRRSGVESISYMNREAKTLELLKANDRERDRLWIRYHSSRLVMAELGVTDVVGPWTTISEATNFAMDVLGAYSKKEKLNWKREVG</sequence>
<feature type="compositionally biased region" description="Polar residues" evidence="1">
    <location>
        <begin position="380"/>
        <end position="389"/>
    </location>
</feature>
<dbReference type="OMA" id="NWAVGHD"/>
<dbReference type="eggNOG" id="ENOG502SB3U">
    <property type="taxonomic scope" value="Eukaryota"/>
</dbReference>
<dbReference type="EMBL" id="KE145370">
    <property type="protein sequence ID" value="EPE27180.1"/>
    <property type="molecule type" value="Genomic_DNA"/>
</dbReference>
<gene>
    <name evidence="2" type="ORF">GLAREA_03094</name>
</gene>
<accession>S3CN80</accession>
<feature type="compositionally biased region" description="Polar residues" evidence="1">
    <location>
        <begin position="186"/>
        <end position="195"/>
    </location>
</feature>
<feature type="region of interest" description="Disordered" evidence="1">
    <location>
        <begin position="561"/>
        <end position="700"/>
    </location>
</feature>
<protein>
    <submittedName>
        <fullName evidence="2">Uncharacterized protein</fullName>
    </submittedName>
</protein>
<dbReference type="Proteomes" id="UP000016922">
    <property type="component" value="Unassembled WGS sequence"/>
</dbReference>
<feature type="compositionally biased region" description="Basic residues" evidence="1">
    <location>
        <begin position="494"/>
        <end position="505"/>
    </location>
</feature>
<dbReference type="OrthoDB" id="284473at2759"/>
<feature type="compositionally biased region" description="Polar residues" evidence="1">
    <location>
        <begin position="566"/>
        <end position="577"/>
    </location>
</feature>
<dbReference type="RefSeq" id="XP_008086370.1">
    <property type="nucleotide sequence ID" value="XM_008088179.1"/>
</dbReference>
<dbReference type="GeneID" id="19462150"/>
<feature type="region of interest" description="Disordered" evidence="1">
    <location>
        <begin position="98"/>
        <end position="447"/>
    </location>
</feature>
<feature type="compositionally biased region" description="Polar residues" evidence="1">
    <location>
        <begin position="100"/>
        <end position="111"/>
    </location>
</feature>
<evidence type="ECO:0000256" key="1">
    <source>
        <dbReference type="SAM" id="MobiDB-lite"/>
    </source>
</evidence>
<dbReference type="HOGENOM" id="CLU_351948_0_0_1"/>
<keyword evidence="3" id="KW-1185">Reference proteome</keyword>
<feature type="compositionally biased region" description="Basic and acidic residues" evidence="1">
    <location>
        <begin position="118"/>
        <end position="134"/>
    </location>
</feature>
<feature type="compositionally biased region" description="Low complexity" evidence="1">
    <location>
        <begin position="398"/>
        <end position="407"/>
    </location>
</feature>